<gene>
    <name evidence="2" type="ORF">UFOPK1835_00828</name>
</gene>
<dbReference type="PANTHER" id="PTHR30137">
    <property type="entry name" value="LUCIFERASE-LIKE MONOOXYGENASE"/>
    <property type="match status" value="1"/>
</dbReference>
<organism evidence="2">
    <name type="scientific">freshwater metagenome</name>
    <dbReference type="NCBI Taxonomy" id="449393"/>
    <lineage>
        <taxon>unclassified sequences</taxon>
        <taxon>metagenomes</taxon>
        <taxon>ecological metagenomes</taxon>
    </lineage>
</organism>
<protein>
    <submittedName>
        <fullName evidence="2">Unannotated protein</fullName>
    </submittedName>
</protein>
<dbReference type="Gene3D" id="3.20.20.30">
    <property type="entry name" value="Luciferase-like domain"/>
    <property type="match status" value="1"/>
</dbReference>
<feature type="domain" description="Luciferase-like" evidence="1">
    <location>
        <begin position="17"/>
        <end position="194"/>
    </location>
</feature>
<dbReference type="PANTHER" id="PTHR30137:SF6">
    <property type="entry name" value="LUCIFERASE-LIKE MONOOXYGENASE"/>
    <property type="match status" value="1"/>
</dbReference>
<dbReference type="SUPFAM" id="SSF51679">
    <property type="entry name" value="Bacterial luciferase-like"/>
    <property type="match status" value="1"/>
</dbReference>
<dbReference type="GO" id="GO:0005829">
    <property type="term" value="C:cytosol"/>
    <property type="evidence" value="ECO:0007669"/>
    <property type="project" value="TreeGrafter"/>
</dbReference>
<dbReference type="EMBL" id="CAEZUP010000027">
    <property type="protein sequence ID" value="CAB4606748.1"/>
    <property type="molecule type" value="Genomic_DNA"/>
</dbReference>
<dbReference type="Pfam" id="PF00296">
    <property type="entry name" value="Bac_luciferase"/>
    <property type="match status" value="1"/>
</dbReference>
<dbReference type="GO" id="GO:0016705">
    <property type="term" value="F:oxidoreductase activity, acting on paired donors, with incorporation or reduction of molecular oxygen"/>
    <property type="evidence" value="ECO:0007669"/>
    <property type="project" value="InterPro"/>
</dbReference>
<dbReference type="InterPro" id="IPR050766">
    <property type="entry name" value="Bact_Lucif_Oxidored"/>
</dbReference>
<dbReference type="AlphaFoldDB" id="A0A6J6HDE2"/>
<proteinExistence type="predicted"/>
<evidence type="ECO:0000259" key="1">
    <source>
        <dbReference type="Pfam" id="PF00296"/>
    </source>
</evidence>
<name>A0A6J6HDE2_9ZZZZ</name>
<dbReference type="InterPro" id="IPR036661">
    <property type="entry name" value="Luciferase-like_sf"/>
</dbReference>
<evidence type="ECO:0000313" key="2">
    <source>
        <dbReference type="EMBL" id="CAB4606748.1"/>
    </source>
</evidence>
<sequence length="326" mass="35249">MAFFGLRFDMRMAPDAPGTRAERYRAAVDMAEWSDRLGFVAIALSEHHGSADGYLPSPLPMAAAMAARTTNIRFNIAAMITSFHDPLRLAEDLAVVDLLSDGRVDVVLANGYVASEFEMFGVPLSGRVRRTTELVAALKQAWTGEPFEYEGRTVRVLPMPAQPGGPKISLGGSVEAAARRAARIADGYVPSTPDTWPFYADELLKLGKPDPGPHMGGDTTVIHVAADVDEGWAELAPYAMHEVNAYGKWSADAGLGTQVGYDEFDNADDLRASGRYRVVTPGQLVEELGAQGPFAFVMFHPLVGGFPPELAWKSLKLVETEVIPNL</sequence>
<reference evidence="2" key="1">
    <citation type="submission" date="2020-05" db="EMBL/GenBank/DDBJ databases">
        <authorList>
            <person name="Chiriac C."/>
            <person name="Salcher M."/>
            <person name="Ghai R."/>
            <person name="Kavagutti S V."/>
        </authorList>
    </citation>
    <scope>NUCLEOTIDE SEQUENCE</scope>
</reference>
<dbReference type="InterPro" id="IPR011251">
    <property type="entry name" value="Luciferase-like_dom"/>
</dbReference>
<accession>A0A6J6HDE2</accession>